<gene>
    <name evidence="6" type="ORF">CPB84DRAFT_1761234</name>
</gene>
<evidence type="ECO:0000256" key="2">
    <source>
        <dbReference type="ARBA" id="ARBA00023239"/>
    </source>
</evidence>
<proteinExistence type="predicted"/>
<dbReference type="AlphaFoldDB" id="A0A9P5P223"/>
<protein>
    <recommendedName>
        <fullName evidence="1">gamma-glutamylcyclotransferase</fullName>
        <ecNumber evidence="1">4.3.2.9</ecNumber>
    </recommendedName>
</protein>
<dbReference type="Pfam" id="PF06094">
    <property type="entry name" value="GGACT"/>
    <property type="match status" value="1"/>
</dbReference>
<evidence type="ECO:0000256" key="3">
    <source>
        <dbReference type="PIRSR" id="PIRSR617939-1"/>
    </source>
</evidence>
<dbReference type="GO" id="GO:0003839">
    <property type="term" value="F:gamma-glutamylcyclotransferase activity"/>
    <property type="evidence" value="ECO:0007669"/>
    <property type="project" value="UniProtKB-EC"/>
</dbReference>
<accession>A0A9P5P223</accession>
<dbReference type="EC" id="4.3.2.9" evidence="1"/>
<keyword evidence="2" id="KW-0456">Lyase</keyword>
<feature type="binding site" evidence="4">
    <location>
        <position position="121"/>
    </location>
    <ligand>
        <name>substrate</name>
    </ligand>
</feature>
<evidence type="ECO:0000313" key="7">
    <source>
        <dbReference type="Proteomes" id="UP000724874"/>
    </source>
</evidence>
<feature type="active site" description="Proton acceptor" evidence="3">
    <location>
        <position position="76"/>
    </location>
</feature>
<dbReference type="OrthoDB" id="2924818at2759"/>
<dbReference type="CDD" id="cd06661">
    <property type="entry name" value="GGCT_like"/>
    <property type="match status" value="1"/>
</dbReference>
<keyword evidence="7" id="KW-1185">Reference proteome</keyword>
<dbReference type="InterPro" id="IPR013024">
    <property type="entry name" value="GGCT-like"/>
</dbReference>
<dbReference type="Proteomes" id="UP000724874">
    <property type="component" value="Unassembled WGS sequence"/>
</dbReference>
<dbReference type="Gene3D" id="3.10.490.10">
    <property type="entry name" value="Gamma-glutamyl cyclotransferase-like"/>
    <property type="match status" value="1"/>
</dbReference>
<evidence type="ECO:0000256" key="4">
    <source>
        <dbReference type="PIRSR" id="PIRSR617939-2"/>
    </source>
</evidence>
<evidence type="ECO:0000259" key="5">
    <source>
        <dbReference type="Pfam" id="PF06094"/>
    </source>
</evidence>
<dbReference type="InterPro" id="IPR036568">
    <property type="entry name" value="GGCT-like_sf"/>
</dbReference>
<organism evidence="6 7">
    <name type="scientific">Gymnopilus junonius</name>
    <name type="common">Spectacular rustgill mushroom</name>
    <name type="synonym">Gymnopilus spectabilis subsp. junonius</name>
    <dbReference type="NCBI Taxonomy" id="109634"/>
    <lineage>
        <taxon>Eukaryota</taxon>
        <taxon>Fungi</taxon>
        <taxon>Dikarya</taxon>
        <taxon>Basidiomycota</taxon>
        <taxon>Agaricomycotina</taxon>
        <taxon>Agaricomycetes</taxon>
        <taxon>Agaricomycetidae</taxon>
        <taxon>Agaricales</taxon>
        <taxon>Agaricineae</taxon>
        <taxon>Hymenogastraceae</taxon>
        <taxon>Gymnopilus</taxon>
    </lineage>
</organism>
<dbReference type="PANTHER" id="PTHR12935">
    <property type="entry name" value="GAMMA-GLUTAMYLCYCLOTRANSFERASE"/>
    <property type="match status" value="1"/>
</dbReference>
<dbReference type="EMBL" id="JADNYJ010000003">
    <property type="protein sequence ID" value="KAF8912089.1"/>
    <property type="molecule type" value="Genomic_DNA"/>
</dbReference>
<sequence>MTKNTTYFGYGSNLWIDQMKRRCPDSKYVCVGSLANWKWIINVRGYANIIPSEGDIVYGLMYELTPADEESLDIYEGSTYEKQYIPVNIDADKCNVDYKVVEVLIYVDVERKSESYPRTEYIYRMNMGIEDALKEGIPSAYINKYLRTFIPSLDKYDLLGSN</sequence>
<evidence type="ECO:0000313" key="6">
    <source>
        <dbReference type="EMBL" id="KAF8912089.1"/>
    </source>
</evidence>
<dbReference type="InterPro" id="IPR009288">
    <property type="entry name" value="AIG2-like_dom"/>
</dbReference>
<evidence type="ECO:0000256" key="1">
    <source>
        <dbReference type="ARBA" id="ARBA00012346"/>
    </source>
</evidence>
<dbReference type="SUPFAM" id="SSF110857">
    <property type="entry name" value="Gamma-glutamyl cyclotransferase-like"/>
    <property type="match status" value="1"/>
</dbReference>
<reference evidence="6" key="1">
    <citation type="submission" date="2020-11" db="EMBL/GenBank/DDBJ databases">
        <authorList>
            <consortium name="DOE Joint Genome Institute"/>
            <person name="Ahrendt S."/>
            <person name="Riley R."/>
            <person name="Andreopoulos W."/>
            <person name="LaButti K."/>
            <person name="Pangilinan J."/>
            <person name="Ruiz-duenas F.J."/>
            <person name="Barrasa J.M."/>
            <person name="Sanchez-Garcia M."/>
            <person name="Camarero S."/>
            <person name="Miyauchi S."/>
            <person name="Serrano A."/>
            <person name="Linde D."/>
            <person name="Babiker R."/>
            <person name="Drula E."/>
            <person name="Ayuso-Fernandez I."/>
            <person name="Pacheco R."/>
            <person name="Padilla G."/>
            <person name="Ferreira P."/>
            <person name="Barriuso J."/>
            <person name="Kellner H."/>
            <person name="Castanera R."/>
            <person name="Alfaro M."/>
            <person name="Ramirez L."/>
            <person name="Pisabarro A.G."/>
            <person name="Kuo A."/>
            <person name="Tritt A."/>
            <person name="Lipzen A."/>
            <person name="He G."/>
            <person name="Yan M."/>
            <person name="Ng V."/>
            <person name="Cullen D."/>
            <person name="Martin F."/>
            <person name="Rosso M.-N."/>
            <person name="Henrissat B."/>
            <person name="Hibbett D."/>
            <person name="Martinez A.T."/>
            <person name="Grigoriev I.V."/>
        </authorList>
    </citation>
    <scope>NUCLEOTIDE SEQUENCE</scope>
    <source>
        <strain evidence="6">AH 44721</strain>
    </source>
</reference>
<name>A0A9P5P223_GYMJU</name>
<feature type="domain" description="Gamma-glutamylcyclotransferase AIG2-like" evidence="5">
    <location>
        <begin position="7"/>
        <end position="108"/>
    </location>
</feature>
<feature type="binding site" evidence="4">
    <location>
        <begin position="7"/>
        <end position="12"/>
    </location>
    <ligand>
        <name>substrate</name>
    </ligand>
</feature>
<dbReference type="PANTHER" id="PTHR12935:SF0">
    <property type="entry name" value="GAMMA-GLUTAMYLCYCLOTRANSFERASE"/>
    <property type="match status" value="1"/>
</dbReference>
<comment type="caution">
    <text evidence="6">The sequence shown here is derived from an EMBL/GenBank/DDBJ whole genome shotgun (WGS) entry which is preliminary data.</text>
</comment>
<dbReference type="InterPro" id="IPR017939">
    <property type="entry name" value="G-Glutamylcylcotransferase"/>
</dbReference>